<dbReference type="AlphaFoldDB" id="A0A3L6RMU2"/>
<dbReference type="Proteomes" id="UP000275267">
    <property type="component" value="Unassembled WGS sequence"/>
</dbReference>
<keyword evidence="2" id="KW-1185">Reference proteome</keyword>
<comment type="caution">
    <text evidence="1">The sequence shown here is derived from an EMBL/GenBank/DDBJ whole genome shotgun (WGS) entry which is preliminary data.</text>
</comment>
<protein>
    <submittedName>
        <fullName evidence="1">Uncharacterized protein</fullName>
    </submittedName>
</protein>
<accession>A0A3L6RMU2</accession>
<dbReference type="EMBL" id="PQIB02000007">
    <property type="protein sequence ID" value="RLN07029.1"/>
    <property type="molecule type" value="Genomic_DNA"/>
</dbReference>
<sequence length="59" mass="6368">MACTRRDSAGAEVNATMRLSVNGQEGWGGSTASQPIQHLLCWWCRPVRSVLPTPASRLG</sequence>
<evidence type="ECO:0000313" key="2">
    <source>
        <dbReference type="Proteomes" id="UP000275267"/>
    </source>
</evidence>
<organism evidence="1 2">
    <name type="scientific">Panicum miliaceum</name>
    <name type="common">Proso millet</name>
    <name type="synonym">Broomcorn millet</name>
    <dbReference type="NCBI Taxonomy" id="4540"/>
    <lineage>
        <taxon>Eukaryota</taxon>
        <taxon>Viridiplantae</taxon>
        <taxon>Streptophyta</taxon>
        <taxon>Embryophyta</taxon>
        <taxon>Tracheophyta</taxon>
        <taxon>Spermatophyta</taxon>
        <taxon>Magnoliopsida</taxon>
        <taxon>Liliopsida</taxon>
        <taxon>Poales</taxon>
        <taxon>Poaceae</taxon>
        <taxon>PACMAD clade</taxon>
        <taxon>Panicoideae</taxon>
        <taxon>Panicodae</taxon>
        <taxon>Paniceae</taxon>
        <taxon>Panicinae</taxon>
        <taxon>Panicum</taxon>
        <taxon>Panicum sect. Panicum</taxon>
    </lineage>
</organism>
<gene>
    <name evidence="1" type="ORF">C2845_PM11G11630</name>
</gene>
<name>A0A3L6RMU2_PANMI</name>
<evidence type="ECO:0000313" key="1">
    <source>
        <dbReference type="EMBL" id="RLN07029.1"/>
    </source>
</evidence>
<reference evidence="2" key="1">
    <citation type="journal article" date="2019" name="Nat. Commun.">
        <title>The genome of broomcorn millet.</title>
        <authorList>
            <person name="Zou C."/>
            <person name="Miki D."/>
            <person name="Li D."/>
            <person name="Tang Q."/>
            <person name="Xiao L."/>
            <person name="Rajput S."/>
            <person name="Deng P."/>
            <person name="Jia W."/>
            <person name="Huang R."/>
            <person name="Zhang M."/>
            <person name="Sun Y."/>
            <person name="Hu J."/>
            <person name="Fu X."/>
            <person name="Schnable P.S."/>
            <person name="Li F."/>
            <person name="Zhang H."/>
            <person name="Feng B."/>
            <person name="Zhu X."/>
            <person name="Liu R."/>
            <person name="Schnable J.C."/>
            <person name="Zhu J.-K."/>
            <person name="Zhang H."/>
        </authorList>
    </citation>
    <scope>NUCLEOTIDE SEQUENCE [LARGE SCALE GENOMIC DNA]</scope>
</reference>
<proteinExistence type="predicted"/>